<organism evidence="1">
    <name type="scientific">mine drainage metagenome</name>
    <dbReference type="NCBI Taxonomy" id="410659"/>
    <lineage>
        <taxon>unclassified sequences</taxon>
        <taxon>metagenomes</taxon>
        <taxon>ecological metagenomes</taxon>
    </lineage>
</organism>
<evidence type="ECO:0000313" key="1">
    <source>
        <dbReference type="EMBL" id="OIQ74426.1"/>
    </source>
</evidence>
<dbReference type="EMBL" id="MLJW01002513">
    <property type="protein sequence ID" value="OIQ74426.1"/>
    <property type="molecule type" value="Genomic_DNA"/>
</dbReference>
<comment type="caution">
    <text evidence="1">The sequence shown here is derived from an EMBL/GenBank/DDBJ whole genome shotgun (WGS) entry which is preliminary data.</text>
</comment>
<protein>
    <submittedName>
        <fullName evidence="1">Uncharacterized protein</fullName>
    </submittedName>
</protein>
<dbReference type="AlphaFoldDB" id="A0A1J5PTG0"/>
<proteinExistence type="predicted"/>
<name>A0A1J5PTG0_9ZZZZ</name>
<gene>
    <name evidence="1" type="ORF">GALL_439210</name>
</gene>
<reference evidence="1" key="1">
    <citation type="submission" date="2016-10" db="EMBL/GenBank/DDBJ databases">
        <title>Sequence of Gallionella enrichment culture.</title>
        <authorList>
            <person name="Poehlein A."/>
            <person name="Muehling M."/>
            <person name="Daniel R."/>
        </authorList>
    </citation>
    <scope>NUCLEOTIDE SEQUENCE</scope>
</reference>
<sequence>MLVVDGHTLRAVDLLDFVDQVLLNSAWSKNSEDFLWIYGTNEQLLPDRDVISFGDT</sequence>
<accession>A0A1J5PTG0</accession>